<keyword evidence="3" id="KW-1185">Reference proteome</keyword>
<reference evidence="2 3" key="1">
    <citation type="journal article" date="2019" name="Int. J. Syst. Evol. Microbiol.">
        <title>The Global Catalogue of Microorganisms (GCM) 10K type strain sequencing project: providing services to taxonomists for standard genome sequencing and annotation.</title>
        <authorList>
            <consortium name="The Broad Institute Genomics Platform"/>
            <consortium name="The Broad Institute Genome Sequencing Center for Infectious Disease"/>
            <person name="Wu L."/>
            <person name="Ma J."/>
        </authorList>
    </citation>
    <scope>NUCLEOTIDE SEQUENCE [LARGE SCALE GENOMIC DNA]</scope>
    <source>
        <strain evidence="2 3">JCM 13004</strain>
    </source>
</reference>
<protein>
    <submittedName>
        <fullName evidence="2">Uncharacterized protein</fullName>
    </submittedName>
</protein>
<sequence>MKHEGGLRDWHQSDVDGPPHDQGEYTMTFQLDAARATIDERLREAEQYRLLHAVRVKDRAERLTRRAHQVLTNLTA</sequence>
<proteinExistence type="predicted"/>
<feature type="compositionally biased region" description="Basic and acidic residues" evidence="1">
    <location>
        <begin position="1"/>
        <end position="23"/>
    </location>
</feature>
<dbReference type="EMBL" id="BAAALF010000132">
    <property type="protein sequence ID" value="GAA1259188.1"/>
    <property type="molecule type" value="Genomic_DNA"/>
</dbReference>
<organism evidence="2 3">
    <name type="scientific">Kitasatospora nipponensis</name>
    <dbReference type="NCBI Taxonomy" id="258049"/>
    <lineage>
        <taxon>Bacteria</taxon>
        <taxon>Bacillati</taxon>
        <taxon>Actinomycetota</taxon>
        <taxon>Actinomycetes</taxon>
        <taxon>Kitasatosporales</taxon>
        <taxon>Streptomycetaceae</taxon>
        <taxon>Kitasatospora</taxon>
    </lineage>
</organism>
<feature type="region of interest" description="Disordered" evidence="1">
    <location>
        <begin position="1"/>
        <end position="24"/>
    </location>
</feature>
<evidence type="ECO:0000256" key="1">
    <source>
        <dbReference type="SAM" id="MobiDB-lite"/>
    </source>
</evidence>
<evidence type="ECO:0000313" key="3">
    <source>
        <dbReference type="Proteomes" id="UP001500037"/>
    </source>
</evidence>
<name>A0ABN1WPU9_9ACTN</name>
<comment type="caution">
    <text evidence="2">The sequence shown here is derived from an EMBL/GenBank/DDBJ whole genome shotgun (WGS) entry which is preliminary data.</text>
</comment>
<gene>
    <name evidence="2" type="ORF">GCM10009665_56640</name>
</gene>
<evidence type="ECO:0000313" key="2">
    <source>
        <dbReference type="EMBL" id="GAA1259188.1"/>
    </source>
</evidence>
<accession>A0ABN1WPU9</accession>
<dbReference type="Proteomes" id="UP001500037">
    <property type="component" value="Unassembled WGS sequence"/>
</dbReference>